<dbReference type="InterPro" id="IPR044819">
    <property type="entry name" value="OBL-like"/>
</dbReference>
<feature type="transmembrane region" description="Helical" evidence="2">
    <location>
        <begin position="418"/>
        <end position="441"/>
    </location>
</feature>
<evidence type="ECO:0000259" key="3">
    <source>
        <dbReference type="Pfam" id="PF01764"/>
    </source>
</evidence>
<dbReference type="GO" id="GO:0006629">
    <property type="term" value="P:lipid metabolic process"/>
    <property type="evidence" value="ECO:0007669"/>
    <property type="project" value="InterPro"/>
</dbReference>
<name>A0A6J1C321_MOMCH</name>
<dbReference type="CDD" id="cd00519">
    <property type="entry name" value="Lipase_3"/>
    <property type="match status" value="1"/>
</dbReference>
<keyword evidence="2" id="KW-1133">Transmembrane helix</keyword>
<sequence>MGSLEYEFSNDYLKLKPKEATLLDLFIFLLPFGSIKLRKLVDCPPEKEESYTSFTNRWVIFFSILSQKSLFALANLLEKWESSTEKLRTAPQTYASEVNCRDWKIGKEENIKLLNDDDTFVYYGAVTVMASNLVYQDCSPPESSVVATVVNSCWKMKLLGCYDFENMFESKARTQATMFQNTATDPNVTVVAFKGTNTIYDAILDLNFSWYNVDQRIGNIHSGFMEALGLQKGTIGWPKELPKSDHQFAYYYLRQQLRDIAKSNDKAKFIFTGHSLGGALAILFVTILSYHNESDVLNKLQAVYTFGQPRVGNSQFVKFMESTSKQYAFKYYRYVYSMDLVPRIPFDIFDEWYKHFGGCVYFNCCYSGQFMEVQPNKNYFSPLWLIPKYLFALWELIRSLMMPLIKFSLYYFEGFKTLLLRFFGLLIPGASAHLCVNYIYLARQGKMPPLKDIQKTLISEDGLEAQQYLNVEKMKISNI</sequence>
<reference evidence="5" key="1">
    <citation type="submission" date="2025-08" db="UniProtKB">
        <authorList>
            <consortium name="RefSeq"/>
        </authorList>
    </citation>
    <scope>IDENTIFICATION</scope>
    <source>
        <strain evidence="5">OHB3-1</strain>
    </source>
</reference>
<keyword evidence="1" id="KW-0378">Hydrolase</keyword>
<dbReference type="SUPFAM" id="SSF53474">
    <property type="entry name" value="alpha/beta-Hydrolases"/>
    <property type="match status" value="1"/>
</dbReference>
<protein>
    <submittedName>
        <fullName evidence="5">Uncharacterized protein LOC111007483 isoform X1</fullName>
    </submittedName>
</protein>
<dbReference type="OrthoDB" id="1654044at2759"/>
<gene>
    <name evidence="5" type="primary">LOC111007483</name>
</gene>
<dbReference type="InterPro" id="IPR002921">
    <property type="entry name" value="Fungal_lipase-type"/>
</dbReference>
<dbReference type="Gene3D" id="3.40.50.1820">
    <property type="entry name" value="alpha/beta hydrolase"/>
    <property type="match status" value="1"/>
</dbReference>
<evidence type="ECO:0000313" key="4">
    <source>
        <dbReference type="Proteomes" id="UP000504603"/>
    </source>
</evidence>
<proteinExistence type="predicted"/>
<evidence type="ECO:0000256" key="1">
    <source>
        <dbReference type="ARBA" id="ARBA00022801"/>
    </source>
</evidence>
<dbReference type="Pfam" id="PF01764">
    <property type="entry name" value="Lipase_3"/>
    <property type="match status" value="1"/>
</dbReference>
<accession>A0A6J1C321</accession>
<evidence type="ECO:0000256" key="2">
    <source>
        <dbReference type="SAM" id="Phobius"/>
    </source>
</evidence>
<dbReference type="GeneID" id="111007483"/>
<keyword evidence="4" id="KW-1185">Reference proteome</keyword>
<dbReference type="InterPro" id="IPR029058">
    <property type="entry name" value="AB_hydrolase_fold"/>
</dbReference>
<dbReference type="PANTHER" id="PTHR46086:SF4">
    <property type="entry name" value="ALPHA_BETA-HYDROLASES SUPERFAMILY PROTEIN"/>
    <property type="match status" value="1"/>
</dbReference>
<dbReference type="Proteomes" id="UP000504603">
    <property type="component" value="Unplaced"/>
</dbReference>
<dbReference type="KEGG" id="mcha:111007483"/>
<dbReference type="GO" id="GO:0004806">
    <property type="term" value="F:triacylglycerol lipase activity"/>
    <property type="evidence" value="ECO:0007669"/>
    <property type="project" value="InterPro"/>
</dbReference>
<keyword evidence="2" id="KW-0812">Transmembrane</keyword>
<dbReference type="PANTHER" id="PTHR46086">
    <property type="entry name" value="ALPHA/BETA-HYDROLASES SUPERFAMILY PROTEIN"/>
    <property type="match status" value="1"/>
</dbReference>
<evidence type="ECO:0000313" key="5">
    <source>
        <dbReference type="RefSeq" id="XP_022135562.1"/>
    </source>
</evidence>
<dbReference type="RefSeq" id="XP_022135562.1">
    <property type="nucleotide sequence ID" value="XM_022279870.1"/>
</dbReference>
<dbReference type="AlphaFoldDB" id="A0A6J1C321"/>
<organism evidence="4 5">
    <name type="scientific">Momordica charantia</name>
    <name type="common">Bitter gourd</name>
    <name type="synonym">Balsam pear</name>
    <dbReference type="NCBI Taxonomy" id="3673"/>
    <lineage>
        <taxon>Eukaryota</taxon>
        <taxon>Viridiplantae</taxon>
        <taxon>Streptophyta</taxon>
        <taxon>Embryophyta</taxon>
        <taxon>Tracheophyta</taxon>
        <taxon>Spermatophyta</taxon>
        <taxon>Magnoliopsida</taxon>
        <taxon>eudicotyledons</taxon>
        <taxon>Gunneridae</taxon>
        <taxon>Pentapetalae</taxon>
        <taxon>rosids</taxon>
        <taxon>fabids</taxon>
        <taxon>Cucurbitales</taxon>
        <taxon>Cucurbitaceae</taxon>
        <taxon>Momordiceae</taxon>
        <taxon>Momordica</taxon>
    </lineage>
</organism>
<keyword evidence="2" id="KW-0472">Membrane</keyword>
<feature type="domain" description="Fungal lipase-type" evidence="3">
    <location>
        <begin position="190"/>
        <end position="347"/>
    </location>
</feature>